<organism evidence="3 4">
    <name type="scientific">Aspergillus granulosus</name>
    <dbReference type="NCBI Taxonomy" id="176169"/>
    <lineage>
        <taxon>Eukaryota</taxon>
        <taxon>Fungi</taxon>
        <taxon>Dikarya</taxon>
        <taxon>Ascomycota</taxon>
        <taxon>Pezizomycotina</taxon>
        <taxon>Eurotiomycetes</taxon>
        <taxon>Eurotiomycetidae</taxon>
        <taxon>Eurotiales</taxon>
        <taxon>Aspergillaceae</taxon>
        <taxon>Aspergillus</taxon>
        <taxon>Aspergillus subgen. Nidulantes</taxon>
    </lineage>
</organism>
<dbReference type="Proteomes" id="UP001610334">
    <property type="component" value="Unassembled WGS sequence"/>
</dbReference>
<dbReference type="SFLD" id="SFLDS00019">
    <property type="entry name" value="Glutathione_Transferase_(cytos"/>
    <property type="match status" value="1"/>
</dbReference>
<reference evidence="3 4" key="1">
    <citation type="submission" date="2024-07" db="EMBL/GenBank/DDBJ databases">
        <title>Section-level genome sequencing and comparative genomics of Aspergillus sections Usti and Cavernicolus.</title>
        <authorList>
            <consortium name="Lawrence Berkeley National Laboratory"/>
            <person name="Nybo J.L."/>
            <person name="Vesth T.C."/>
            <person name="Theobald S."/>
            <person name="Frisvad J.C."/>
            <person name="Larsen T.O."/>
            <person name="Kjaerboelling I."/>
            <person name="Rothschild-Mancinelli K."/>
            <person name="Lyhne E.K."/>
            <person name="Kogle M.E."/>
            <person name="Barry K."/>
            <person name="Clum A."/>
            <person name="Na H."/>
            <person name="Ledsgaard L."/>
            <person name="Lin J."/>
            <person name="Lipzen A."/>
            <person name="Kuo A."/>
            <person name="Riley R."/>
            <person name="Mondo S."/>
            <person name="Labutti K."/>
            <person name="Haridas S."/>
            <person name="Pangalinan J."/>
            <person name="Salamov A.A."/>
            <person name="Simmons B.A."/>
            <person name="Magnuson J.K."/>
            <person name="Chen J."/>
            <person name="Drula E."/>
            <person name="Henrissat B."/>
            <person name="Wiebenga A."/>
            <person name="Lubbers R.J."/>
            <person name="Gomes A.C."/>
            <person name="Makela M.R."/>
            <person name="Stajich J."/>
            <person name="Grigoriev I.V."/>
            <person name="Mortensen U.H."/>
            <person name="De Vries R.P."/>
            <person name="Baker S.E."/>
            <person name="Andersen M.R."/>
        </authorList>
    </citation>
    <scope>NUCLEOTIDE SEQUENCE [LARGE SCALE GENOMIC DNA]</scope>
    <source>
        <strain evidence="3 4">CBS 588.65</strain>
    </source>
</reference>
<accession>A0ABR4GXW9</accession>
<dbReference type="InterPro" id="IPR040079">
    <property type="entry name" value="Glutathione_S-Trfase"/>
</dbReference>
<keyword evidence="4" id="KW-1185">Reference proteome</keyword>
<evidence type="ECO:0008006" key="5">
    <source>
        <dbReference type="Google" id="ProtNLM"/>
    </source>
</evidence>
<dbReference type="Pfam" id="PF13417">
    <property type="entry name" value="GST_N_3"/>
    <property type="match status" value="1"/>
</dbReference>
<dbReference type="PROSITE" id="PS50405">
    <property type="entry name" value="GST_CTER"/>
    <property type="match status" value="1"/>
</dbReference>
<dbReference type="SUPFAM" id="SSF47616">
    <property type="entry name" value="GST C-terminal domain-like"/>
    <property type="match status" value="1"/>
</dbReference>
<gene>
    <name evidence="3" type="ORF">BJX63DRAFT_410928</name>
</gene>
<name>A0ABR4GXW9_9EURO</name>
<feature type="domain" description="GST N-terminal" evidence="1">
    <location>
        <begin position="10"/>
        <end position="96"/>
    </location>
</feature>
<comment type="caution">
    <text evidence="3">The sequence shown here is derived from an EMBL/GenBank/DDBJ whole genome shotgun (WGS) entry which is preliminary data.</text>
</comment>
<evidence type="ECO:0000313" key="3">
    <source>
        <dbReference type="EMBL" id="KAL2807900.1"/>
    </source>
</evidence>
<dbReference type="InterPro" id="IPR004045">
    <property type="entry name" value="Glutathione_S-Trfase_N"/>
</dbReference>
<dbReference type="Gene3D" id="3.40.30.10">
    <property type="entry name" value="Glutaredoxin"/>
    <property type="match status" value="1"/>
</dbReference>
<dbReference type="InterPro" id="IPR050983">
    <property type="entry name" value="GST_Omega/HSP26"/>
</dbReference>
<evidence type="ECO:0000259" key="2">
    <source>
        <dbReference type="PROSITE" id="PS50405"/>
    </source>
</evidence>
<evidence type="ECO:0000313" key="4">
    <source>
        <dbReference type="Proteomes" id="UP001610334"/>
    </source>
</evidence>
<evidence type="ECO:0000259" key="1">
    <source>
        <dbReference type="PROSITE" id="PS50404"/>
    </source>
</evidence>
<dbReference type="SUPFAM" id="SSF52833">
    <property type="entry name" value="Thioredoxin-like"/>
    <property type="match status" value="1"/>
</dbReference>
<dbReference type="InterPro" id="IPR036249">
    <property type="entry name" value="Thioredoxin-like_sf"/>
</dbReference>
<dbReference type="CDD" id="cd00570">
    <property type="entry name" value="GST_N_family"/>
    <property type="match status" value="1"/>
</dbReference>
<sequence length="292" mass="33348">MSVTRIPKVDKLTLYSYTGSQWAYVAHLGLNEKGYEPDDYDVVDVDLMTAQNFDPEYLQINPNGTIPSLNGPSFAEPLTDSVDILEYLDRLHPDMMALIPVDPSSKQRVKQLIDFIHSAQMDTNLILLLARSQEELESKKKGQWMTFLSNRQSALEKYAAENPSHPFYTSKAAENGAIFQLYEKELTPQHTEFFARTHSQYRDFAVGLDTLNSLLVLPYAAGPTVTAADMHIVPWLAHAMWGAGGHEIHDFEPLERLIQKSAPEFQIGEKIKKWWTNMSQRESFRQCYHSLH</sequence>
<dbReference type="Gene3D" id="1.20.1050.10">
    <property type="match status" value="1"/>
</dbReference>
<dbReference type="PANTHER" id="PTHR43968:SF6">
    <property type="entry name" value="GLUTATHIONE S-TRANSFERASE OMEGA"/>
    <property type="match status" value="1"/>
</dbReference>
<feature type="domain" description="GST C-terminal" evidence="2">
    <location>
        <begin position="102"/>
        <end position="292"/>
    </location>
</feature>
<dbReference type="PROSITE" id="PS50404">
    <property type="entry name" value="GST_NTER"/>
    <property type="match status" value="1"/>
</dbReference>
<dbReference type="InterPro" id="IPR036282">
    <property type="entry name" value="Glutathione-S-Trfase_C_sf"/>
</dbReference>
<dbReference type="PANTHER" id="PTHR43968">
    <property type="match status" value="1"/>
</dbReference>
<dbReference type="EMBL" id="JBFXLT010000127">
    <property type="protein sequence ID" value="KAL2807900.1"/>
    <property type="molecule type" value="Genomic_DNA"/>
</dbReference>
<dbReference type="SFLD" id="SFLDG00358">
    <property type="entry name" value="Main_(cytGST)"/>
    <property type="match status" value="1"/>
</dbReference>
<proteinExistence type="predicted"/>
<protein>
    <recommendedName>
        <fullName evidence="5">GST N-terminal domain-containing protein</fullName>
    </recommendedName>
</protein>
<dbReference type="InterPro" id="IPR010987">
    <property type="entry name" value="Glutathione-S-Trfase_C-like"/>
</dbReference>